<keyword evidence="5" id="KW-0472">Membrane</keyword>
<dbReference type="GO" id="GO:0004896">
    <property type="term" value="F:cytokine receptor activity"/>
    <property type="evidence" value="ECO:0007669"/>
    <property type="project" value="TreeGrafter"/>
</dbReference>
<dbReference type="GO" id="GO:0009897">
    <property type="term" value="C:external side of plasma membrane"/>
    <property type="evidence" value="ECO:0007669"/>
    <property type="project" value="TreeGrafter"/>
</dbReference>
<proteinExistence type="predicted"/>
<evidence type="ECO:0000256" key="3">
    <source>
        <dbReference type="ARBA" id="ARBA00022729"/>
    </source>
</evidence>
<keyword evidence="7" id="KW-0325">Glycoprotein</keyword>
<dbReference type="InterPro" id="IPR015321">
    <property type="entry name" value="TypeI_recpt_CBD"/>
</dbReference>
<dbReference type="PANTHER" id="PTHR23037">
    <property type="entry name" value="CYTOKINE RECEPTOR"/>
    <property type="match status" value="1"/>
</dbReference>
<keyword evidence="2" id="KW-0812">Transmembrane</keyword>
<feature type="domain" description="Type I cytokine receptor cytokine-binding" evidence="8">
    <location>
        <begin position="141"/>
        <end position="233"/>
    </location>
</feature>
<reference evidence="10" key="3">
    <citation type="journal article" date="2014" name="Nature">
        <title>Elephant shark genome provides unique insights into gnathostome evolution.</title>
        <authorList>
            <consortium name="International Elephant Shark Genome Sequencing Consortium"/>
            <person name="Venkatesh B."/>
            <person name="Lee A.P."/>
            <person name="Ravi V."/>
            <person name="Maurya A.K."/>
            <person name="Lian M.M."/>
            <person name="Swann J.B."/>
            <person name="Ohta Y."/>
            <person name="Flajnik M.F."/>
            <person name="Sutoh Y."/>
            <person name="Kasahara M."/>
            <person name="Hoon S."/>
            <person name="Gangu V."/>
            <person name="Roy S.W."/>
            <person name="Irimia M."/>
            <person name="Korzh V."/>
            <person name="Kondrychyn I."/>
            <person name="Lim Z.W."/>
            <person name="Tay B.H."/>
            <person name="Tohari S."/>
            <person name="Kong K.W."/>
            <person name="Ho S."/>
            <person name="Lorente-Galdos B."/>
            <person name="Quilez J."/>
            <person name="Marques-Bonet T."/>
            <person name="Raney B.J."/>
            <person name="Ingham P.W."/>
            <person name="Tay A."/>
            <person name="Hillier L.W."/>
            <person name="Minx P."/>
            <person name="Boehm T."/>
            <person name="Wilson R.K."/>
            <person name="Brenner S."/>
            <person name="Warren W.C."/>
        </authorList>
    </citation>
    <scope>NUCLEOTIDE SEQUENCE [LARGE SCALE GENOMIC DNA]</scope>
</reference>
<dbReference type="AlphaFoldDB" id="A0A4W3HN50"/>
<evidence type="ECO:0000256" key="6">
    <source>
        <dbReference type="ARBA" id="ARBA00023170"/>
    </source>
</evidence>
<comment type="subcellular location">
    <subcellularLocation>
        <location evidence="1">Membrane</location>
        <topology evidence="1">Single-pass type I membrane protein</topology>
    </subcellularLocation>
</comment>
<sequence length="289" mass="33777">FLTKYFTIVNFFLQIVSFIIFHLKDASLVIVGPPIDLQIRDLGLLGQLHIQWKAPLNLAGQSLCVIRYMLSYGNSDSTNCKNVITNRMEYTDGFNLNKEINVKIRTLVKGQCTNGTELQSNWTELVYRAYMEGHSDSKIKDLHCIVYNEEYMDCVWEMQSSAPHDVGYTLFYWHQELEQAEQCKNYIENQESKIGCHFYSDDLIQFNDFNICVNGSSENKPVSPAYFTFQLQDLVKPAVPDKINLTLPKTDEIYLEWEPPSGKIPPHCFEYQLDFRQRDFEWKVRKTFI</sequence>
<dbReference type="STRING" id="7868.ENSCMIP00000016690"/>
<dbReference type="Gene3D" id="2.60.40.10">
    <property type="entry name" value="Immunoglobulins"/>
    <property type="match status" value="3"/>
</dbReference>
<accession>A0A4W3HN50</accession>
<protein>
    <recommendedName>
        <fullName evidence="8">Type I cytokine receptor cytokine-binding domain-containing protein</fullName>
    </recommendedName>
</protein>
<dbReference type="Ensembl" id="ENSCMIT00000017022.1">
    <property type="protein sequence ID" value="ENSCMIP00000016690.1"/>
    <property type="gene ID" value="ENSCMIG00000008021.1"/>
</dbReference>
<name>A0A4W3HN50_CALMI</name>
<reference evidence="9" key="4">
    <citation type="submission" date="2025-08" db="UniProtKB">
        <authorList>
            <consortium name="Ensembl"/>
        </authorList>
    </citation>
    <scope>IDENTIFICATION</scope>
</reference>
<dbReference type="InterPro" id="IPR036116">
    <property type="entry name" value="FN3_sf"/>
</dbReference>
<dbReference type="PANTHER" id="PTHR23037:SF45">
    <property type="entry name" value="INTERLEUKIN 13 RECEPTOR SUBUNIT ALPHA 2"/>
    <property type="match status" value="1"/>
</dbReference>
<dbReference type="InterPro" id="IPR013783">
    <property type="entry name" value="Ig-like_fold"/>
</dbReference>
<evidence type="ECO:0000313" key="9">
    <source>
        <dbReference type="Ensembl" id="ENSCMIP00000016690.1"/>
    </source>
</evidence>
<reference evidence="9" key="5">
    <citation type="submission" date="2025-09" db="UniProtKB">
        <authorList>
            <consortium name="Ensembl"/>
        </authorList>
    </citation>
    <scope>IDENTIFICATION</scope>
</reference>
<keyword evidence="3" id="KW-0732">Signal</keyword>
<dbReference type="InParanoid" id="A0A4W3HN50"/>
<organism evidence="9 10">
    <name type="scientific">Callorhinchus milii</name>
    <name type="common">Ghost shark</name>
    <dbReference type="NCBI Taxonomy" id="7868"/>
    <lineage>
        <taxon>Eukaryota</taxon>
        <taxon>Metazoa</taxon>
        <taxon>Chordata</taxon>
        <taxon>Craniata</taxon>
        <taxon>Vertebrata</taxon>
        <taxon>Chondrichthyes</taxon>
        <taxon>Holocephali</taxon>
        <taxon>Chimaeriformes</taxon>
        <taxon>Callorhinchidae</taxon>
        <taxon>Callorhinchus</taxon>
    </lineage>
</organism>
<dbReference type="Pfam" id="PF09240">
    <property type="entry name" value="IL6Ra-bind"/>
    <property type="match status" value="1"/>
</dbReference>
<keyword evidence="4" id="KW-1133">Transmembrane helix</keyword>
<dbReference type="SUPFAM" id="SSF49265">
    <property type="entry name" value="Fibronectin type III"/>
    <property type="match status" value="3"/>
</dbReference>
<evidence type="ECO:0000256" key="1">
    <source>
        <dbReference type="ARBA" id="ARBA00004479"/>
    </source>
</evidence>
<reference evidence="10" key="2">
    <citation type="journal article" date="2007" name="PLoS Biol.">
        <title>Survey sequencing and comparative analysis of the elephant shark (Callorhinchus milii) genome.</title>
        <authorList>
            <person name="Venkatesh B."/>
            <person name="Kirkness E.F."/>
            <person name="Loh Y.H."/>
            <person name="Halpern A.L."/>
            <person name="Lee A.P."/>
            <person name="Johnson J."/>
            <person name="Dandona N."/>
            <person name="Viswanathan L.D."/>
            <person name="Tay A."/>
            <person name="Venter J.C."/>
            <person name="Strausberg R.L."/>
            <person name="Brenner S."/>
        </authorList>
    </citation>
    <scope>NUCLEOTIDE SEQUENCE [LARGE SCALE GENOMIC DNA]</scope>
</reference>
<dbReference type="Proteomes" id="UP000314986">
    <property type="component" value="Unassembled WGS sequence"/>
</dbReference>
<evidence type="ECO:0000256" key="5">
    <source>
        <dbReference type="ARBA" id="ARBA00023136"/>
    </source>
</evidence>
<evidence type="ECO:0000313" key="10">
    <source>
        <dbReference type="Proteomes" id="UP000314986"/>
    </source>
</evidence>
<evidence type="ECO:0000259" key="8">
    <source>
        <dbReference type="Pfam" id="PF09240"/>
    </source>
</evidence>
<dbReference type="OMA" id="GPIPSQC"/>
<evidence type="ECO:0000256" key="2">
    <source>
        <dbReference type="ARBA" id="ARBA00022692"/>
    </source>
</evidence>
<dbReference type="GeneTree" id="ENSGT00940000159971"/>
<reference evidence="10" key="1">
    <citation type="journal article" date="2006" name="Science">
        <title>Ancient noncoding elements conserved in the human genome.</title>
        <authorList>
            <person name="Venkatesh B."/>
            <person name="Kirkness E.F."/>
            <person name="Loh Y.H."/>
            <person name="Halpern A.L."/>
            <person name="Lee A.P."/>
            <person name="Johnson J."/>
            <person name="Dandona N."/>
            <person name="Viswanathan L.D."/>
            <person name="Tay A."/>
            <person name="Venter J.C."/>
            <person name="Strausberg R.L."/>
            <person name="Brenner S."/>
        </authorList>
    </citation>
    <scope>NUCLEOTIDE SEQUENCE [LARGE SCALE GENOMIC DNA]</scope>
</reference>
<evidence type="ECO:0000256" key="4">
    <source>
        <dbReference type="ARBA" id="ARBA00022989"/>
    </source>
</evidence>
<keyword evidence="10" id="KW-1185">Reference proteome</keyword>
<evidence type="ECO:0000256" key="7">
    <source>
        <dbReference type="ARBA" id="ARBA00023180"/>
    </source>
</evidence>
<keyword evidence="6" id="KW-0675">Receptor</keyword>